<feature type="region of interest" description="Disordered" evidence="1">
    <location>
        <begin position="1"/>
        <end position="22"/>
    </location>
</feature>
<dbReference type="AlphaFoldDB" id="A0A6B9XUG0"/>
<sequence>MERRRRRSRPMVTSSDLPRRTRPMVTGVWPRRASLFSVGEASQPPIGQWLLASYFISFLREEKERSSFPAAGKEKIKCLLDLYLFL</sequence>
<geneLocation type="mitochondrion" evidence="2"/>
<keyword evidence="2" id="KW-0496">Mitochondrion</keyword>
<evidence type="ECO:0000313" key="2">
    <source>
        <dbReference type="EMBL" id="QHR91753.1"/>
    </source>
</evidence>
<gene>
    <name evidence="2" type="primary">orf05821</name>
    <name evidence="2" type="ORF">Q903MT_gene5789</name>
</gene>
<protein>
    <submittedName>
        <fullName evidence="2">Uncharacterized protein</fullName>
    </submittedName>
</protein>
<proteinExistence type="predicted"/>
<name>A0A6B9XUG0_PICSI</name>
<dbReference type="EMBL" id="MK697702">
    <property type="protein sequence ID" value="QHR91753.1"/>
    <property type="molecule type" value="Genomic_DNA"/>
</dbReference>
<reference evidence="2" key="1">
    <citation type="submission" date="2019-03" db="EMBL/GenBank/DDBJ databases">
        <title>Largest Complete Mitochondrial Genome of a Gymnosperm, Sitka Spruce (Picea sitchensis), Indicates Complex Physical Structure.</title>
        <authorList>
            <person name="Jackman S.D."/>
            <person name="Coombe L."/>
            <person name="Warren R."/>
            <person name="Kirk H."/>
            <person name="Trinh E."/>
            <person name="McLeod T."/>
            <person name="Pleasance S."/>
            <person name="Pandoh P."/>
            <person name="Zhao Y."/>
            <person name="Coope R."/>
            <person name="Bousquet J."/>
            <person name="Bohlmann J.C."/>
            <person name="Jones S.J.M."/>
            <person name="Birol I."/>
        </authorList>
    </citation>
    <scope>NUCLEOTIDE SEQUENCE</scope>
    <source>
        <strain evidence="2">Q903</strain>
    </source>
</reference>
<evidence type="ECO:0000256" key="1">
    <source>
        <dbReference type="SAM" id="MobiDB-lite"/>
    </source>
</evidence>
<organism evidence="2">
    <name type="scientific">Picea sitchensis</name>
    <name type="common">Sitka spruce</name>
    <name type="synonym">Pinus sitchensis</name>
    <dbReference type="NCBI Taxonomy" id="3332"/>
    <lineage>
        <taxon>Eukaryota</taxon>
        <taxon>Viridiplantae</taxon>
        <taxon>Streptophyta</taxon>
        <taxon>Embryophyta</taxon>
        <taxon>Tracheophyta</taxon>
        <taxon>Spermatophyta</taxon>
        <taxon>Pinopsida</taxon>
        <taxon>Pinidae</taxon>
        <taxon>Conifers I</taxon>
        <taxon>Pinales</taxon>
        <taxon>Pinaceae</taxon>
        <taxon>Picea</taxon>
    </lineage>
</organism>
<accession>A0A6B9XUG0</accession>